<proteinExistence type="predicted"/>
<dbReference type="EMBL" id="BSEH01000190">
    <property type="protein sequence ID" value="GLJ57794.1"/>
    <property type="molecule type" value="Genomic_DNA"/>
</dbReference>
<gene>
    <name evidence="1" type="ORF">SUGI_1373400</name>
</gene>
<sequence length="188" mass="21199">MVTVRTAKARYRIGVFKPSIPPPRRLDRVVVQIQRYWDRWSHTSSVLVCPHPFTQPSHTCLQKWGTGASNRAHRLRSGTEVDPLVRHRRSLQRLSTDVGSEHTFSRRSGTEEDLERELGTGVQKRGLLGQGFHDHEQGHGCERQSLSYNRGKGTEVELSGTRLSSATEVNVSIGTEVDVLIGRGPYYL</sequence>
<organism evidence="1 2">
    <name type="scientific">Cryptomeria japonica</name>
    <name type="common">Japanese cedar</name>
    <name type="synonym">Cupressus japonica</name>
    <dbReference type="NCBI Taxonomy" id="3369"/>
    <lineage>
        <taxon>Eukaryota</taxon>
        <taxon>Viridiplantae</taxon>
        <taxon>Streptophyta</taxon>
        <taxon>Embryophyta</taxon>
        <taxon>Tracheophyta</taxon>
        <taxon>Spermatophyta</taxon>
        <taxon>Pinopsida</taxon>
        <taxon>Pinidae</taxon>
        <taxon>Conifers II</taxon>
        <taxon>Cupressales</taxon>
        <taxon>Cupressaceae</taxon>
        <taxon>Cryptomeria</taxon>
    </lineage>
</organism>
<accession>A0AAD3NTS5</accession>
<protein>
    <submittedName>
        <fullName evidence="1">Uncharacterized protein</fullName>
    </submittedName>
</protein>
<evidence type="ECO:0000313" key="2">
    <source>
        <dbReference type="Proteomes" id="UP001234787"/>
    </source>
</evidence>
<dbReference type="Proteomes" id="UP001234787">
    <property type="component" value="Unassembled WGS sequence"/>
</dbReference>
<comment type="caution">
    <text evidence="1">The sequence shown here is derived from an EMBL/GenBank/DDBJ whole genome shotgun (WGS) entry which is preliminary data.</text>
</comment>
<evidence type="ECO:0000313" key="1">
    <source>
        <dbReference type="EMBL" id="GLJ57794.1"/>
    </source>
</evidence>
<keyword evidence="2" id="KW-1185">Reference proteome</keyword>
<reference evidence="1" key="1">
    <citation type="submission" date="2022-12" db="EMBL/GenBank/DDBJ databases">
        <title>Chromosome-Level Genome Assembly of Japanese Cedar (Cryptomeriajaponica D. Don).</title>
        <authorList>
            <person name="Fujino T."/>
            <person name="Yamaguchi K."/>
            <person name="Yokoyama T."/>
            <person name="Hamanaka T."/>
            <person name="Harazono Y."/>
            <person name="Kamada H."/>
            <person name="Kobayashi W."/>
            <person name="Ujino-Ihara T."/>
            <person name="Uchiyama K."/>
            <person name="Matsumoto A."/>
            <person name="Izuno A."/>
            <person name="Tsumura Y."/>
            <person name="Toyoda A."/>
            <person name="Shigenobu S."/>
            <person name="Moriguchi Y."/>
            <person name="Ueno S."/>
            <person name="Kasahara M."/>
        </authorList>
    </citation>
    <scope>NUCLEOTIDE SEQUENCE</scope>
</reference>
<dbReference type="AlphaFoldDB" id="A0AAD3NTS5"/>
<name>A0AAD3NTS5_CRYJA</name>